<proteinExistence type="predicted"/>
<dbReference type="Proteomes" id="UP000247973">
    <property type="component" value="Unassembled WGS sequence"/>
</dbReference>
<dbReference type="RefSeq" id="WP_110311479.1">
    <property type="nucleotide sequence ID" value="NZ_QICL01000020.1"/>
</dbReference>
<accession>A0A2V3PT58</accession>
<protein>
    <submittedName>
        <fullName evidence="1">Uncharacterized protein</fullName>
    </submittedName>
</protein>
<sequence length="100" mass="11604">MEIYKHQYHDIVRIEIQAKENKELKESKSISFIKATLNEVVKHFVERCNSCLVVDGGVKVKVTIRISHPVKRWGDQKSYTLRISSIENLVKCLSEGIDEF</sequence>
<evidence type="ECO:0000313" key="1">
    <source>
        <dbReference type="EMBL" id="PXV62342.1"/>
    </source>
</evidence>
<dbReference type="AlphaFoldDB" id="A0A2V3PT58"/>
<comment type="caution">
    <text evidence="1">The sequence shown here is derived from an EMBL/GenBank/DDBJ whole genome shotgun (WGS) entry which is preliminary data.</text>
</comment>
<reference evidence="1 2" key="1">
    <citation type="submission" date="2018-03" db="EMBL/GenBank/DDBJ databases">
        <title>Genomic Encyclopedia of Archaeal and Bacterial Type Strains, Phase II (KMG-II): from individual species to whole genera.</title>
        <authorList>
            <person name="Goeker M."/>
        </authorList>
    </citation>
    <scope>NUCLEOTIDE SEQUENCE [LARGE SCALE GENOMIC DNA]</scope>
    <source>
        <strain evidence="1 2">DSM 100214</strain>
    </source>
</reference>
<evidence type="ECO:0000313" key="2">
    <source>
        <dbReference type="Proteomes" id="UP000247973"/>
    </source>
</evidence>
<keyword evidence="2" id="KW-1185">Reference proteome</keyword>
<organism evidence="1 2">
    <name type="scientific">Dysgonomonas alginatilytica</name>
    <dbReference type="NCBI Taxonomy" id="1605892"/>
    <lineage>
        <taxon>Bacteria</taxon>
        <taxon>Pseudomonadati</taxon>
        <taxon>Bacteroidota</taxon>
        <taxon>Bacteroidia</taxon>
        <taxon>Bacteroidales</taxon>
        <taxon>Dysgonomonadaceae</taxon>
        <taxon>Dysgonomonas</taxon>
    </lineage>
</organism>
<dbReference type="EMBL" id="QICL01000020">
    <property type="protein sequence ID" value="PXV62342.1"/>
    <property type="molecule type" value="Genomic_DNA"/>
</dbReference>
<gene>
    <name evidence="1" type="ORF">CLV62_12030</name>
</gene>
<name>A0A2V3PT58_9BACT</name>